<dbReference type="OrthoDB" id="4073278at2"/>
<evidence type="ECO:0000313" key="2">
    <source>
        <dbReference type="Proteomes" id="UP000219612"/>
    </source>
</evidence>
<organism evidence="1 2">
    <name type="scientific">Paractinoplanes atraurantiacus</name>
    <dbReference type="NCBI Taxonomy" id="1036182"/>
    <lineage>
        <taxon>Bacteria</taxon>
        <taxon>Bacillati</taxon>
        <taxon>Actinomycetota</taxon>
        <taxon>Actinomycetes</taxon>
        <taxon>Micromonosporales</taxon>
        <taxon>Micromonosporaceae</taxon>
        <taxon>Paractinoplanes</taxon>
    </lineage>
</organism>
<dbReference type="GO" id="GO:0008168">
    <property type="term" value="F:methyltransferase activity"/>
    <property type="evidence" value="ECO:0007669"/>
    <property type="project" value="UniProtKB-KW"/>
</dbReference>
<dbReference type="Proteomes" id="UP000219612">
    <property type="component" value="Unassembled WGS sequence"/>
</dbReference>
<keyword evidence="1" id="KW-0489">Methyltransferase</keyword>
<keyword evidence="1" id="KW-0808">Transferase</keyword>
<accession>A0A285KG81</accession>
<sequence>MVALAESIDRLDTNVPETARIWNYLLGGTDNFAADRAVGDQIIATLPQLAEHAKLSRAFLARAVRYLVLNEGISQFLDIGTGLPTAENTHEVAQKANPAARVVYVDNDPLVLAQARRLLTSTDEGATEYVHEDLRDPEAILRAAAATLDLSQPVAVTLMGVLGHIESDDKAKNIIDRLMRGLPSGSFLAMYDGADTDPATSEATRIWNVSANPKYHLRSPERITKLFDGLELVEPGVVPVTRWRTDETEISQFCAVGRKP</sequence>
<dbReference type="PIRSF" id="PIRSF017393">
    <property type="entry name" value="MTase_SAV2177"/>
    <property type="match status" value="1"/>
</dbReference>
<dbReference type="Gene3D" id="3.40.50.150">
    <property type="entry name" value="Vaccinia Virus protein VP39"/>
    <property type="match status" value="1"/>
</dbReference>
<gene>
    <name evidence="1" type="ORF">SAMN05421748_14069</name>
</gene>
<name>A0A285KG81_9ACTN</name>
<dbReference type="AlphaFoldDB" id="A0A285KG81"/>
<dbReference type="EMBL" id="OBDY01000040">
    <property type="protein sequence ID" value="SNY71632.1"/>
    <property type="molecule type" value="Genomic_DNA"/>
</dbReference>
<protein>
    <submittedName>
        <fullName evidence="1">S-adenosyl methyltransferase</fullName>
    </submittedName>
</protein>
<evidence type="ECO:0000313" key="1">
    <source>
        <dbReference type="EMBL" id="SNY71632.1"/>
    </source>
</evidence>
<dbReference type="SUPFAM" id="SSF53335">
    <property type="entry name" value="S-adenosyl-L-methionine-dependent methyltransferases"/>
    <property type="match status" value="1"/>
</dbReference>
<dbReference type="GO" id="GO:0032259">
    <property type="term" value="P:methylation"/>
    <property type="evidence" value="ECO:0007669"/>
    <property type="project" value="UniProtKB-KW"/>
</dbReference>
<dbReference type="InterPro" id="IPR029063">
    <property type="entry name" value="SAM-dependent_MTases_sf"/>
</dbReference>
<proteinExistence type="predicted"/>
<reference evidence="1 2" key="1">
    <citation type="submission" date="2017-09" db="EMBL/GenBank/DDBJ databases">
        <authorList>
            <person name="Ehlers B."/>
            <person name="Leendertz F.H."/>
        </authorList>
    </citation>
    <scope>NUCLEOTIDE SEQUENCE [LARGE SCALE GENOMIC DNA]</scope>
    <source>
        <strain evidence="1 2">CGMCC 4.6857</strain>
    </source>
</reference>
<dbReference type="InterPro" id="IPR006764">
    <property type="entry name" value="SAM_dep_MeTrfase_SAV2177_type"/>
</dbReference>
<keyword evidence="2" id="KW-1185">Reference proteome</keyword>
<dbReference type="RefSeq" id="WP_097328638.1">
    <property type="nucleotide sequence ID" value="NZ_OBDY01000040.1"/>
</dbReference>
<dbReference type="Pfam" id="PF04672">
    <property type="entry name" value="Methyltransf_19"/>
    <property type="match status" value="1"/>
</dbReference>